<evidence type="ECO:0000313" key="12">
    <source>
        <dbReference type="EMBL" id="KAK3577497.1"/>
    </source>
</evidence>
<dbReference type="PANTHER" id="PTHR44329:SF285">
    <property type="entry name" value="V-MOS MOLONEY MURINE SARCOMA VIRAL ONCO HOMOLOG"/>
    <property type="match status" value="1"/>
</dbReference>
<protein>
    <recommendedName>
        <fullName evidence="1">non-specific serine/threonine protein kinase</fullName>
        <ecNumber evidence="1">2.7.11.1</ecNumber>
    </recommendedName>
</protein>
<evidence type="ECO:0000256" key="5">
    <source>
        <dbReference type="ARBA" id="ARBA00022777"/>
    </source>
</evidence>
<keyword evidence="5" id="KW-0418">Kinase</keyword>
<feature type="domain" description="Protein kinase" evidence="11">
    <location>
        <begin position="112"/>
        <end position="382"/>
    </location>
</feature>
<dbReference type="SMART" id="SM00220">
    <property type="entry name" value="S_TKc"/>
    <property type="match status" value="1"/>
</dbReference>
<keyword evidence="3" id="KW-0808">Transferase</keyword>
<evidence type="ECO:0000256" key="7">
    <source>
        <dbReference type="ARBA" id="ARBA00047899"/>
    </source>
</evidence>
<gene>
    <name evidence="12" type="ORF">CHS0354_026451</name>
</gene>
<accession>A0AAE0RPZ7</accession>
<evidence type="ECO:0000256" key="8">
    <source>
        <dbReference type="ARBA" id="ARBA00048679"/>
    </source>
</evidence>
<keyword evidence="13" id="KW-1185">Reference proteome</keyword>
<comment type="catalytic activity">
    <reaction evidence="8">
        <text>L-seryl-[protein] + ATP = O-phospho-L-seryl-[protein] + ADP + H(+)</text>
        <dbReference type="Rhea" id="RHEA:17989"/>
        <dbReference type="Rhea" id="RHEA-COMP:9863"/>
        <dbReference type="Rhea" id="RHEA-COMP:11604"/>
        <dbReference type="ChEBI" id="CHEBI:15378"/>
        <dbReference type="ChEBI" id="CHEBI:29999"/>
        <dbReference type="ChEBI" id="CHEBI:30616"/>
        <dbReference type="ChEBI" id="CHEBI:83421"/>
        <dbReference type="ChEBI" id="CHEBI:456216"/>
        <dbReference type="EC" id="2.7.11.1"/>
    </reaction>
</comment>
<evidence type="ECO:0000256" key="9">
    <source>
        <dbReference type="PROSITE-ProRule" id="PRU10141"/>
    </source>
</evidence>
<dbReference type="PROSITE" id="PS00107">
    <property type="entry name" value="PROTEIN_KINASE_ATP"/>
    <property type="match status" value="1"/>
</dbReference>
<organism evidence="12 13">
    <name type="scientific">Potamilus streckersoni</name>
    <dbReference type="NCBI Taxonomy" id="2493646"/>
    <lineage>
        <taxon>Eukaryota</taxon>
        <taxon>Metazoa</taxon>
        <taxon>Spiralia</taxon>
        <taxon>Lophotrochozoa</taxon>
        <taxon>Mollusca</taxon>
        <taxon>Bivalvia</taxon>
        <taxon>Autobranchia</taxon>
        <taxon>Heteroconchia</taxon>
        <taxon>Palaeoheterodonta</taxon>
        <taxon>Unionida</taxon>
        <taxon>Unionoidea</taxon>
        <taxon>Unionidae</taxon>
        <taxon>Ambleminae</taxon>
        <taxon>Lampsilini</taxon>
        <taxon>Potamilus</taxon>
    </lineage>
</organism>
<dbReference type="EC" id="2.7.11.1" evidence="1"/>
<comment type="caution">
    <text evidence="12">The sequence shown here is derived from an EMBL/GenBank/DDBJ whole genome shotgun (WGS) entry which is preliminary data.</text>
</comment>
<dbReference type="InterPro" id="IPR017441">
    <property type="entry name" value="Protein_kinase_ATP_BS"/>
</dbReference>
<evidence type="ECO:0000256" key="3">
    <source>
        <dbReference type="ARBA" id="ARBA00022679"/>
    </source>
</evidence>
<dbReference type="AlphaFoldDB" id="A0AAE0RPZ7"/>
<keyword evidence="2 10" id="KW-0723">Serine/threonine-protein kinase</keyword>
<reference evidence="12" key="2">
    <citation type="journal article" date="2021" name="Genome Biol. Evol.">
        <title>Developing a high-quality reference genome for a parasitic bivalve with doubly uniparental inheritance (Bivalvia: Unionida).</title>
        <authorList>
            <person name="Smith C.H."/>
        </authorList>
    </citation>
    <scope>NUCLEOTIDE SEQUENCE</scope>
    <source>
        <strain evidence="12">CHS0354</strain>
        <tissue evidence="12">Mantle</tissue>
    </source>
</reference>
<sequence>MVAKNSLSNNVRKHIVVRTPHRKQLFSKVKEFLSRHCKLDIVRGLFVLSNWRVIVGGREHLDKQRIGSHRNIQGHKHINSDGNCEQFRVHASCSNAVKECRETIKKVNKKDYKLGKIIGSGGFGSVYLAQSNDKQVAVKVMHKVTKNPAAQLQSFKAELHVMHFHHPHIIEILGVTPVEEFDTGGWIVMEYIGNRSLQGLIDDRTVSMNEHRRLKYAIQIADALAYAHKNSVAHMDLKPANILITPHDDCKLGDFGCSHILECDVGTVSPTERSILTGTYAYRAPELLRGEAPTSRADIFSFGITLWQMLSRKTPYSGENQHVVIFGVVAYGTRPKHPEGLESNPFELCYMDLYSQCWNARACDRPSAVDVYELLSVWKEYI</sequence>
<dbReference type="InterPro" id="IPR051681">
    <property type="entry name" value="Ser/Thr_Kinases-Pseudokinases"/>
</dbReference>
<name>A0AAE0RPZ7_9BIVA</name>
<dbReference type="PANTHER" id="PTHR44329">
    <property type="entry name" value="SERINE/THREONINE-PROTEIN KINASE TNNI3K-RELATED"/>
    <property type="match status" value="1"/>
</dbReference>
<dbReference type="Pfam" id="PF00069">
    <property type="entry name" value="Pkinase"/>
    <property type="match status" value="1"/>
</dbReference>
<dbReference type="EMBL" id="JAEAOA010001578">
    <property type="protein sequence ID" value="KAK3577497.1"/>
    <property type="molecule type" value="Genomic_DNA"/>
</dbReference>
<evidence type="ECO:0000259" key="11">
    <source>
        <dbReference type="PROSITE" id="PS50011"/>
    </source>
</evidence>
<evidence type="ECO:0000256" key="6">
    <source>
        <dbReference type="ARBA" id="ARBA00022840"/>
    </source>
</evidence>
<evidence type="ECO:0000313" key="13">
    <source>
        <dbReference type="Proteomes" id="UP001195483"/>
    </source>
</evidence>
<dbReference type="Proteomes" id="UP001195483">
    <property type="component" value="Unassembled WGS sequence"/>
</dbReference>
<dbReference type="GO" id="GO:0005524">
    <property type="term" value="F:ATP binding"/>
    <property type="evidence" value="ECO:0007669"/>
    <property type="project" value="UniProtKB-UniRule"/>
</dbReference>
<reference evidence="12" key="3">
    <citation type="submission" date="2023-05" db="EMBL/GenBank/DDBJ databases">
        <authorList>
            <person name="Smith C.H."/>
        </authorList>
    </citation>
    <scope>NUCLEOTIDE SEQUENCE</scope>
    <source>
        <strain evidence="12">CHS0354</strain>
        <tissue evidence="12">Mantle</tissue>
    </source>
</reference>
<dbReference type="PROSITE" id="PS50011">
    <property type="entry name" value="PROTEIN_KINASE_DOM"/>
    <property type="match status" value="1"/>
</dbReference>
<keyword evidence="4 9" id="KW-0547">Nucleotide-binding</keyword>
<dbReference type="Gene3D" id="1.10.510.10">
    <property type="entry name" value="Transferase(Phosphotransferase) domain 1"/>
    <property type="match status" value="1"/>
</dbReference>
<dbReference type="InterPro" id="IPR011009">
    <property type="entry name" value="Kinase-like_dom_sf"/>
</dbReference>
<dbReference type="PROSITE" id="PS00108">
    <property type="entry name" value="PROTEIN_KINASE_ST"/>
    <property type="match status" value="1"/>
</dbReference>
<evidence type="ECO:0000256" key="1">
    <source>
        <dbReference type="ARBA" id="ARBA00012513"/>
    </source>
</evidence>
<keyword evidence="6 9" id="KW-0067">ATP-binding</keyword>
<feature type="binding site" evidence="9">
    <location>
        <position position="139"/>
    </location>
    <ligand>
        <name>ATP</name>
        <dbReference type="ChEBI" id="CHEBI:30616"/>
    </ligand>
</feature>
<reference evidence="12" key="1">
    <citation type="journal article" date="2021" name="Genome Biol. Evol.">
        <title>A High-Quality Reference Genome for a Parasitic Bivalve with Doubly Uniparental Inheritance (Bivalvia: Unionida).</title>
        <authorList>
            <person name="Smith C.H."/>
        </authorList>
    </citation>
    <scope>NUCLEOTIDE SEQUENCE</scope>
    <source>
        <strain evidence="12">CHS0354</strain>
    </source>
</reference>
<dbReference type="SUPFAM" id="SSF56112">
    <property type="entry name" value="Protein kinase-like (PK-like)"/>
    <property type="match status" value="1"/>
</dbReference>
<evidence type="ECO:0000256" key="4">
    <source>
        <dbReference type="ARBA" id="ARBA00022741"/>
    </source>
</evidence>
<comment type="catalytic activity">
    <reaction evidence="7">
        <text>L-threonyl-[protein] + ATP = O-phospho-L-threonyl-[protein] + ADP + H(+)</text>
        <dbReference type="Rhea" id="RHEA:46608"/>
        <dbReference type="Rhea" id="RHEA-COMP:11060"/>
        <dbReference type="Rhea" id="RHEA-COMP:11605"/>
        <dbReference type="ChEBI" id="CHEBI:15378"/>
        <dbReference type="ChEBI" id="CHEBI:30013"/>
        <dbReference type="ChEBI" id="CHEBI:30616"/>
        <dbReference type="ChEBI" id="CHEBI:61977"/>
        <dbReference type="ChEBI" id="CHEBI:456216"/>
        <dbReference type="EC" id="2.7.11.1"/>
    </reaction>
</comment>
<evidence type="ECO:0000256" key="10">
    <source>
        <dbReference type="RuleBase" id="RU000304"/>
    </source>
</evidence>
<comment type="similarity">
    <text evidence="10">Belongs to the protein kinase superfamily.</text>
</comment>
<evidence type="ECO:0000256" key="2">
    <source>
        <dbReference type="ARBA" id="ARBA00022527"/>
    </source>
</evidence>
<dbReference type="InterPro" id="IPR008271">
    <property type="entry name" value="Ser/Thr_kinase_AS"/>
</dbReference>
<dbReference type="InterPro" id="IPR000719">
    <property type="entry name" value="Prot_kinase_dom"/>
</dbReference>
<dbReference type="GO" id="GO:0004674">
    <property type="term" value="F:protein serine/threonine kinase activity"/>
    <property type="evidence" value="ECO:0007669"/>
    <property type="project" value="UniProtKB-KW"/>
</dbReference>
<proteinExistence type="inferred from homology"/>